<organism evidence="1">
    <name type="scientific">uncultured Mycobacterium sp</name>
    <dbReference type="NCBI Taxonomy" id="171292"/>
    <lineage>
        <taxon>Bacteria</taxon>
        <taxon>Bacillati</taxon>
        <taxon>Actinomycetota</taxon>
        <taxon>Actinomycetes</taxon>
        <taxon>Mycobacteriales</taxon>
        <taxon>Mycobacteriaceae</taxon>
        <taxon>Mycobacterium</taxon>
        <taxon>environmental samples</taxon>
    </lineage>
</organism>
<sequence length="199" mass="20860">MTRNFVFTDDEAVALAAVKSQLWPTGLTTVPRTPEAMRDAGMRGIRSLLVRGLVSVEPGMDGGYVVDPEFESAVSGFLGAAKRIGAYLAPAAKPDQLAGASITAARTDLQWWLVSATAKGVHSIRPSGRLEIVDSLAELAEKTYDGTLLAGTTDPASYCCVIRFGAGDDDKIVVSGNGAATGPRWSRTRLVEAFAGAVS</sequence>
<dbReference type="EMBL" id="FLQS01000016">
    <property type="protein sequence ID" value="SBS75492.1"/>
    <property type="molecule type" value="Genomic_DNA"/>
</dbReference>
<protein>
    <submittedName>
        <fullName evidence="1">Uncharacterized protein</fullName>
    </submittedName>
</protein>
<name>A0A1Y5P9X3_9MYCO</name>
<reference evidence="1" key="1">
    <citation type="submission" date="2016-03" db="EMBL/GenBank/DDBJ databases">
        <authorList>
            <person name="Ploux O."/>
        </authorList>
    </citation>
    <scope>NUCLEOTIDE SEQUENCE</scope>
    <source>
        <strain evidence="1">UC10</strain>
    </source>
</reference>
<dbReference type="AlphaFoldDB" id="A0A1Y5P9X3"/>
<accession>A0A1Y5P9X3</accession>
<evidence type="ECO:0000313" key="1">
    <source>
        <dbReference type="EMBL" id="SBS75492.1"/>
    </source>
</evidence>
<gene>
    <name evidence="1" type="ORF">MHPYR_230062</name>
</gene>
<proteinExistence type="predicted"/>